<name>A0AAN9FNI5_CROPI</name>
<protein>
    <recommendedName>
        <fullName evidence="2">non-specific serine/threonine protein kinase</fullName>
        <ecNumber evidence="2">2.7.11.1</ecNumber>
    </recommendedName>
</protein>
<comment type="similarity">
    <text evidence="10">Belongs to the protein kinase superfamily.</text>
</comment>
<dbReference type="EMBL" id="JAYWIO010000003">
    <property type="protein sequence ID" value="KAK7276615.1"/>
    <property type="molecule type" value="Genomic_DNA"/>
</dbReference>
<dbReference type="PROSITE" id="PS50011">
    <property type="entry name" value="PROTEIN_KINASE_DOM"/>
    <property type="match status" value="1"/>
</dbReference>
<sequence length="366" mass="40583">MMVLRPFCSDPGSTKSPSKIQHNSNSFKQKADLQTSTPDVDKSISNNLKSFTFNDLKVATKKFRKENLIGEGVFGFVYKGWIDENTYAPAKPGTGVIVAVKKLKPESFQGHKQWLAEVNYLGRFHHQNLVKLIGYCSDGKNRLLVYEFMEKGSLENHLFGSVQPISWVTRMNIAIDVAKGVAFLHTLHPKVTYGDLKASNILLNSDFNAKLSDFGFTRDSGDSTHAAGGHNGLRHSYVAPEYLATGRLTRRSDVYIFGATLLELLTGRRIVEDERRGFSEETLVDWAKPLLSDSARVLEIIDSRLGDQYSKKEAQTASALALQCLNANPKNGPLMVDVVAALEALKSECDATKHPSHSIKSFENSN</sequence>
<dbReference type="PANTHER" id="PTHR45621">
    <property type="entry name" value="OS01G0588500 PROTEIN-RELATED"/>
    <property type="match status" value="1"/>
</dbReference>
<dbReference type="InterPro" id="IPR050823">
    <property type="entry name" value="Plant_Ser_Thr_Prot_Kinase"/>
</dbReference>
<dbReference type="Gene3D" id="3.30.200.20">
    <property type="entry name" value="Phosphorylase Kinase, domain 1"/>
    <property type="match status" value="1"/>
</dbReference>
<dbReference type="InterPro" id="IPR008271">
    <property type="entry name" value="Ser/Thr_kinase_AS"/>
</dbReference>
<gene>
    <name evidence="13" type="ORF">RIF29_17758</name>
</gene>
<keyword evidence="4 10" id="KW-0723">Serine/threonine-protein kinase</keyword>
<dbReference type="FunFam" id="3.30.200.20:FF:000228">
    <property type="entry name" value="Serine/threonine-protein kinase BIK1"/>
    <property type="match status" value="1"/>
</dbReference>
<evidence type="ECO:0000256" key="1">
    <source>
        <dbReference type="ARBA" id="ARBA00004236"/>
    </source>
</evidence>
<dbReference type="InterPro" id="IPR017441">
    <property type="entry name" value="Protein_kinase_ATP_BS"/>
</dbReference>
<dbReference type="Gene3D" id="1.10.510.10">
    <property type="entry name" value="Transferase(Phosphotransferase) domain 1"/>
    <property type="match status" value="1"/>
</dbReference>
<feature type="domain" description="Protein kinase" evidence="12">
    <location>
        <begin position="63"/>
        <end position="345"/>
    </location>
</feature>
<evidence type="ECO:0000256" key="7">
    <source>
        <dbReference type="ARBA" id="ARBA00022777"/>
    </source>
</evidence>
<keyword evidence="14" id="KW-1185">Reference proteome</keyword>
<dbReference type="InterPro" id="IPR000719">
    <property type="entry name" value="Prot_kinase_dom"/>
</dbReference>
<evidence type="ECO:0000256" key="9">
    <source>
        <dbReference type="PROSITE-ProRule" id="PRU10141"/>
    </source>
</evidence>
<keyword evidence="6 9" id="KW-0547">Nucleotide-binding</keyword>
<keyword evidence="8 9" id="KW-0067">ATP-binding</keyword>
<feature type="binding site" evidence="9">
    <location>
        <position position="102"/>
    </location>
    <ligand>
        <name>ATP</name>
        <dbReference type="ChEBI" id="CHEBI:30616"/>
    </ligand>
</feature>
<comment type="subcellular location">
    <subcellularLocation>
        <location evidence="1">Cell membrane</location>
    </subcellularLocation>
</comment>
<evidence type="ECO:0000313" key="13">
    <source>
        <dbReference type="EMBL" id="KAK7276615.1"/>
    </source>
</evidence>
<evidence type="ECO:0000256" key="3">
    <source>
        <dbReference type="ARBA" id="ARBA00022475"/>
    </source>
</evidence>
<comment type="caution">
    <text evidence="13">The sequence shown here is derived from an EMBL/GenBank/DDBJ whole genome shotgun (WGS) entry which is preliminary data.</text>
</comment>
<dbReference type="AlphaFoldDB" id="A0AAN9FNI5"/>
<dbReference type="Pfam" id="PF07714">
    <property type="entry name" value="PK_Tyr_Ser-Thr"/>
    <property type="match status" value="1"/>
</dbReference>
<organism evidence="13 14">
    <name type="scientific">Crotalaria pallida</name>
    <name type="common">Smooth rattlebox</name>
    <name type="synonym">Crotalaria striata</name>
    <dbReference type="NCBI Taxonomy" id="3830"/>
    <lineage>
        <taxon>Eukaryota</taxon>
        <taxon>Viridiplantae</taxon>
        <taxon>Streptophyta</taxon>
        <taxon>Embryophyta</taxon>
        <taxon>Tracheophyta</taxon>
        <taxon>Spermatophyta</taxon>
        <taxon>Magnoliopsida</taxon>
        <taxon>eudicotyledons</taxon>
        <taxon>Gunneridae</taxon>
        <taxon>Pentapetalae</taxon>
        <taxon>rosids</taxon>
        <taxon>fabids</taxon>
        <taxon>Fabales</taxon>
        <taxon>Fabaceae</taxon>
        <taxon>Papilionoideae</taxon>
        <taxon>50 kb inversion clade</taxon>
        <taxon>genistoids sensu lato</taxon>
        <taxon>core genistoids</taxon>
        <taxon>Crotalarieae</taxon>
        <taxon>Crotalaria</taxon>
    </lineage>
</organism>
<evidence type="ECO:0000256" key="10">
    <source>
        <dbReference type="RuleBase" id="RU000304"/>
    </source>
</evidence>
<proteinExistence type="inferred from homology"/>
<dbReference type="SMART" id="SM00220">
    <property type="entry name" value="S_TKc"/>
    <property type="match status" value="1"/>
</dbReference>
<dbReference type="EC" id="2.7.11.1" evidence="2"/>
<keyword evidence="5" id="KW-0808">Transferase</keyword>
<dbReference type="PROSITE" id="PS00108">
    <property type="entry name" value="PROTEIN_KINASE_ST"/>
    <property type="match status" value="1"/>
</dbReference>
<evidence type="ECO:0000256" key="6">
    <source>
        <dbReference type="ARBA" id="ARBA00022741"/>
    </source>
</evidence>
<dbReference type="Proteomes" id="UP001372338">
    <property type="component" value="Unassembled WGS sequence"/>
</dbReference>
<evidence type="ECO:0000256" key="4">
    <source>
        <dbReference type="ARBA" id="ARBA00022527"/>
    </source>
</evidence>
<keyword evidence="7" id="KW-0418">Kinase</keyword>
<dbReference type="PROSITE" id="PS00107">
    <property type="entry name" value="PROTEIN_KINASE_ATP"/>
    <property type="match status" value="1"/>
</dbReference>
<dbReference type="GO" id="GO:0004674">
    <property type="term" value="F:protein serine/threonine kinase activity"/>
    <property type="evidence" value="ECO:0007669"/>
    <property type="project" value="UniProtKB-KW"/>
</dbReference>
<evidence type="ECO:0000256" key="8">
    <source>
        <dbReference type="ARBA" id="ARBA00022840"/>
    </source>
</evidence>
<feature type="region of interest" description="Disordered" evidence="11">
    <location>
        <begin position="1"/>
        <end position="39"/>
    </location>
</feature>
<evidence type="ECO:0000256" key="5">
    <source>
        <dbReference type="ARBA" id="ARBA00022679"/>
    </source>
</evidence>
<dbReference type="GO" id="GO:0005524">
    <property type="term" value="F:ATP binding"/>
    <property type="evidence" value="ECO:0007669"/>
    <property type="project" value="UniProtKB-UniRule"/>
</dbReference>
<evidence type="ECO:0000256" key="11">
    <source>
        <dbReference type="SAM" id="MobiDB-lite"/>
    </source>
</evidence>
<feature type="compositionally biased region" description="Polar residues" evidence="11">
    <location>
        <begin position="11"/>
        <end position="39"/>
    </location>
</feature>
<keyword evidence="3" id="KW-1003">Cell membrane</keyword>
<keyword evidence="3" id="KW-0472">Membrane</keyword>
<dbReference type="SUPFAM" id="SSF56112">
    <property type="entry name" value="Protein kinase-like (PK-like)"/>
    <property type="match status" value="1"/>
</dbReference>
<reference evidence="13 14" key="1">
    <citation type="submission" date="2024-01" db="EMBL/GenBank/DDBJ databases">
        <title>The genomes of 5 underutilized Papilionoideae crops provide insights into root nodulation and disease resistanc.</title>
        <authorList>
            <person name="Yuan L."/>
        </authorList>
    </citation>
    <scope>NUCLEOTIDE SEQUENCE [LARGE SCALE GENOMIC DNA]</scope>
    <source>
        <strain evidence="13">ZHUSHIDOU_FW_LH</strain>
        <tissue evidence="13">Leaf</tissue>
    </source>
</reference>
<dbReference type="InterPro" id="IPR001245">
    <property type="entry name" value="Ser-Thr/Tyr_kinase_cat_dom"/>
</dbReference>
<dbReference type="GO" id="GO:0005886">
    <property type="term" value="C:plasma membrane"/>
    <property type="evidence" value="ECO:0007669"/>
    <property type="project" value="UniProtKB-SubCell"/>
</dbReference>
<evidence type="ECO:0000313" key="14">
    <source>
        <dbReference type="Proteomes" id="UP001372338"/>
    </source>
</evidence>
<evidence type="ECO:0000256" key="2">
    <source>
        <dbReference type="ARBA" id="ARBA00012513"/>
    </source>
</evidence>
<evidence type="ECO:0000259" key="12">
    <source>
        <dbReference type="PROSITE" id="PS50011"/>
    </source>
</evidence>
<dbReference type="InterPro" id="IPR011009">
    <property type="entry name" value="Kinase-like_dom_sf"/>
</dbReference>
<accession>A0AAN9FNI5</accession>